<dbReference type="Proteomes" id="UP001066276">
    <property type="component" value="Chromosome 3_1"/>
</dbReference>
<name>A0AAV7UJF0_PLEWA</name>
<feature type="region of interest" description="Disordered" evidence="1">
    <location>
        <begin position="1"/>
        <end position="57"/>
    </location>
</feature>
<evidence type="ECO:0000313" key="3">
    <source>
        <dbReference type="Proteomes" id="UP001066276"/>
    </source>
</evidence>
<organism evidence="2 3">
    <name type="scientific">Pleurodeles waltl</name>
    <name type="common">Iberian ribbed newt</name>
    <dbReference type="NCBI Taxonomy" id="8319"/>
    <lineage>
        <taxon>Eukaryota</taxon>
        <taxon>Metazoa</taxon>
        <taxon>Chordata</taxon>
        <taxon>Craniata</taxon>
        <taxon>Vertebrata</taxon>
        <taxon>Euteleostomi</taxon>
        <taxon>Amphibia</taxon>
        <taxon>Batrachia</taxon>
        <taxon>Caudata</taxon>
        <taxon>Salamandroidea</taxon>
        <taxon>Salamandridae</taxon>
        <taxon>Pleurodelinae</taxon>
        <taxon>Pleurodeles</taxon>
    </lineage>
</organism>
<sequence length="140" mass="15523">MFQRKPSNTPLVSRNETTMGPTKTMKQVPPSIHYRSQSRTMQSEGSPDDTGVDYIPPTAHTIDPDKLEIWDTRAAIELSIGAFALDLGLLRDDYRKLSNGVKSDQTDLATLFPQQVAHSTELEDLCSQVGLLHSRAEPEA</sequence>
<keyword evidence="3" id="KW-1185">Reference proteome</keyword>
<feature type="compositionally biased region" description="Polar residues" evidence="1">
    <location>
        <begin position="34"/>
        <end position="45"/>
    </location>
</feature>
<dbReference type="AlphaFoldDB" id="A0AAV7UJF0"/>
<feature type="compositionally biased region" description="Polar residues" evidence="1">
    <location>
        <begin position="1"/>
        <end position="25"/>
    </location>
</feature>
<dbReference type="EMBL" id="JANPWB010000005">
    <property type="protein sequence ID" value="KAJ1188139.1"/>
    <property type="molecule type" value="Genomic_DNA"/>
</dbReference>
<reference evidence="2" key="1">
    <citation type="journal article" date="2022" name="bioRxiv">
        <title>Sequencing and chromosome-scale assembly of the giantPleurodeles waltlgenome.</title>
        <authorList>
            <person name="Brown T."/>
            <person name="Elewa A."/>
            <person name="Iarovenko S."/>
            <person name="Subramanian E."/>
            <person name="Araus A.J."/>
            <person name="Petzold A."/>
            <person name="Susuki M."/>
            <person name="Suzuki K.-i.T."/>
            <person name="Hayashi T."/>
            <person name="Toyoda A."/>
            <person name="Oliveira C."/>
            <person name="Osipova E."/>
            <person name="Leigh N.D."/>
            <person name="Simon A."/>
            <person name="Yun M.H."/>
        </authorList>
    </citation>
    <scope>NUCLEOTIDE SEQUENCE</scope>
    <source>
        <strain evidence="2">20211129_DDA</strain>
        <tissue evidence="2">Liver</tissue>
    </source>
</reference>
<comment type="caution">
    <text evidence="2">The sequence shown here is derived from an EMBL/GenBank/DDBJ whole genome shotgun (WGS) entry which is preliminary data.</text>
</comment>
<accession>A0AAV7UJF0</accession>
<gene>
    <name evidence="2" type="ORF">NDU88_004904</name>
</gene>
<proteinExistence type="predicted"/>
<evidence type="ECO:0000256" key="1">
    <source>
        <dbReference type="SAM" id="MobiDB-lite"/>
    </source>
</evidence>
<protein>
    <submittedName>
        <fullName evidence="2">Uncharacterized protein</fullName>
    </submittedName>
</protein>
<evidence type="ECO:0000313" key="2">
    <source>
        <dbReference type="EMBL" id="KAJ1188139.1"/>
    </source>
</evidence>